<dbReference type="EMBL" id="GBXM01084903">
    <property type="protein sequence ID" value="JAH23674.1"/>
    <property type="molecule type" value="Transcribed_RNA"/>
</dbReference>
<proteinExistence type="predicted"/>
<name>A0A0E9R3G8_ANGAN</name>
<organism evidence="1">
    <name type="scientific">Anguilla anguilla</name>
    <name type="common">European freshwater eel</name>
    <name type="synonym">Muraena anguilla</name>
    <dbReference type="NCBI Taxonomy" id="7936"/>
    <lineage>
        <taxon>Eukaryota</taxon>
        <taxon>Metazoa</taxon>
        <taxon>Chordata</taxon>
        <taxon>Craniata</taxon>
        <taxon>Vertebrata</taxon>
        <taxon>Euteleostomi</taxon>
        <taxon>Actinopterygii</taxon>
        <taxon>Neopterygii</taxon>
        <taxon>Teleostei</taxon>
        <taxon>Anguilliformes</taxon>
        <taxon>Anguillidae</taxon>
        <taxon>Anguilla</taxon>
    </lineage>
</organism>
<protein>
    <submittedName>
        <fullName evidence="1">Uncharacterized protein</fullName>
    </submittedName>
</protein>
<reference evidence="1" key="1">
    <citation type="submission" date="2014-11" db="EMBL/GenBank/DDBJ databases">
        <authorList>
            <person name="Amaro Gonzalez C."/>
        </authorList>
    </citation>
    <scope>NUCLEOTIDE SEQUENCE</scope>
</reference>
<evidence type="ECO:0000313" key="1">
    <source>
        <dbReference type="EMBL" id="JAH23674.1"/>
    </source>
</evidence>
<reference evidence="1" key="2">
    <citation type="journal article" date="2015" name="Fish Shellfish Immunol.">
        <title>Early steps in the European eel (Anguilla anguilla)-Vibrio vulnificus interaction in the gills: Role of the RtxA13 toxin.</title>
        <authorList>
            <person name="Callol A."/>
            <person name="Pajuelo D."/>
            <person name="Ebbesson L."/>
            <person name="Teles M."/>
            <person name="MacKenzie S."/>
            <person name="Amaro C."/>
        </authorList>
    </citation>
    <scope>NUCLEOTIDE SEQUENCE</scope>
</reference>
<sequence>MVSIPGPRDATFKWEIIINSAEQRANFFQRAHRVRCYF</sequence>
<accession>A0A0E9R3G8</accession>
<dbReference type="AlphaFoldDB" id="A0A0E9R3G8"/>